<feature type="compositionally biased region" description="Polar residues" evidence="1">
    <location>
        <begin position="115"/>
        <end position="131"/>
    </location>
</feature>
<evidence type="ECO:0000313" key="2">
    <source>
        <dbReference type="EMBL" id="KAF2556839.1"/>
    </source>
</evidence>
<proteinExistence type="predicted"/>
<feature type="region of interest" description="Disordered" evidence="1">
    <location>
        <begin position="107"/>
        <end position="131"/>
    </location>
</feature>
<sequence length="131" mass="14330">MYVKMLGYEVAYKEFFDCDYVLSDGVFCCTWCCEVAAGIACSRVVPCGVVTKLCVGADVLVGILGVCMQAFISGLDEDCWSSIEAGWSPHVMLDDEKVEVLKPRQKWTAAKKKTSSYNSKAKTTKARATSS</sequence>
<gene>
    <name evidence="2" type="ORF">F2Q68_00016628</name>
</gene>
<dbReference type="AlphaFoldDB" id="A0A8S9HFR6"/>
<comment type="caution">
    <text evidence="2">The sequence shown here is derived from an EMBL/GenBank/DDBJ whole genome shotgun (WGS) entry which is preliminary data.</text>
</comment>
<dbReference type="Proteomes" id="UP000712281">
    <property type="component" value="Unassembled WGS sequence"/>
</dbReference>
<name>A0A8S9HFR6_BRACR</name>
<accession>A0A8S9HFR6</accession>
<protein>
    <submittedName>
        <fullName evidence="2">Uncharacterized protein</fullName>
    </submittedName>
</protein>
<organism evidence="2 3">
    <name type="scientific">Brassica cretica</name>
    <name type="common">Mustard</name>
    <dbReference type="NCBI Taxonomy" id="69181"/>
    <lineage>
        <taxon>Eukaryota</taxon>
        <taxon>Viridiplantae</taxon>
        <taxon>Streptophyta</taxon>
        <taxon>Embryophyta</taxon>
        <taxon>Tracheophyta</taxon>
        <taxon>Spermatophyta</taxon>
        <taxon>Magnoliopsida</taxon>
        <taxon>eudicotyledons</taxon>
        <taxon>Gunneridae</taxon>
        <taxon>Pentapetalae</taxon>
        <taxon>rosids</taxon>
        <taxon>malvids</taxon>
        <taxon>Brassicales</taxon>
        <taxon>Brassicaceae</taxon>
        <taxon>Brassiceae</taxon>
        <taxon>Brassica</taxon>
    </lineage>
</organism>
<evidence type="ECO:0000256" key="1">
    <source>
        <dbReference type="SAM" id="MobiDB-lite"/>
    </source>
</evidence>
<dbReference type="EMBL" id="QGKW02001940">
    <property type="protein sequence ID" value="KAF2556839.1"/>
    <property type="molecule type" value="Genomic_DNA"/>
</dbReference>
<reference evidence="2" key="1">
    <citation type="submission" date="2019-12" db="EMBL/GenBank/DDBJ databases">
        <title>Genome sequencing and annotation of Brassica cretica.</title>
        <authorList>
            <person name="Studholme D.J."/>
            <person name="Sarris P.F."/>
        </authorList>
    </citation>
    <scope>NUCLEOTIDE SEQUENCE</scope>
    <source>
        <strain evidence="2">PFS-001/15</strain>
        <tissue evidence="2">Leaf</tissue>
    </source>
</reference>
<evidence type="ECO:0000313" key="3">
    <source>
        <dbReference type="Proteomes" id="UP000712281"/>
    </source>
</evidence>